<evidence type="ECO:0000256" key="1">
    <source>
        <dbReference type="SAM" id="MobiDB-lite"/>
    </source>
</evidence>
<feature type="region of interest" description="Disordered" evidence="1">
    <location>
        <begin position="223"/>
        <end position="290"/>
    </location>
</feature>
<name>A0A644X0X4_9ZZZZ</name>
<dbReference type="EMBL" id="VSSQ01001609">
    <property type="protein sequence ID" value="MPM09770.1"/>
    <property type="molecule type" value="Genomic_DNA"/>
</dbReference>
<feature type="compositionally biased region" description="Basic and acidic residues" evidence="1">
    <location>
        <begin position="275"/>
        <end position="290"/>
    </location>
</feature>
<feature type="compositionally biased region" description="Acidic residues" evidence="1">
    <location>
        <begin position="232"/>
        <end position="247"/>
    </location>
</feature>
<accession>A0A644X0X4</accession>
<feature type="region of interest" description="Disordered" evidence="1">
    <location>
        <begin position="162"/>
        <end position="208"/>
    </location>
</feature>
<dbReference type="AlphaFoldDB" id="A0A644X0X4"/>
<feature type="compositionally biased region" description="Acidic residues" evidence="1">
    <location>
        <begin position="176"/>
        <end position="188"/>
    </location>
</feature>
<gene>
    <name evidence="2" type="ORF">SDC9_56093</name>
</gene>
<comment type="caution">
    <text evidence="2">The sequence shown here is derived from an EMBL/GenBank/DDBJ whole genome shotgun (WGS) entry which is preliminary data.</text>
</comment>
<sequence length="290" mass="32472">MSERSYVIETLSGLKEYVSGSSYNCKGELFAERDGFLVEAISYGHTYYIKFIVNPRARVAMIEVSPGTTCAPCYQRAFDTYVSPLNDVNMIFKFLRSETGRVYLYYSQSLSGGPVTAEEFNELESRMILYLMAHMENLEHITHGDLPGRPRSAREIKAEIKRINREQECQQRITQPEEEEEEDTDEQDGFSAETGAETEATPGGSDYFDRAKRLLAKLAAERYTGPGRLFDEKDEGDDTETDGDSTQEEPRGEDGIQPGQDFWFGGNGSGNGPTHAEKALADKKNTDAVV</sequence>
<reference evidence="2" key="1">
    <citation type="submission" date="2019-08" db="EMBL/GenBank/DDBJ databases">
        <authorList>
            <person name="Kucharzyk K."/>
            <person name="Murdoch R.W."/>
            <person name="Higgins S."/>
            <person name="Loffler F."/>
        </authorList>
    </citation>
    <scope>NUCLEOTIDE SEQUENCE</scope>
</reference>
<organism evidence="2">
    <name type="scientific">bioreactor metagenome</name>
    <dbReference type="NCBI Taxonomy" id="1076179"/>
    <lineage>
        <taxon>unclassified sequences</taxon>
        <taxon>metagenomes</taxon>
        <taxon>ecological metagenomes</taxon>
    </lineage>
</organism>
<protein>
    <submittedName>
        <fullName evidence="2">Uncharacterized protein</fullName>
    </submittedName>
</protein>
<evidence type="ECO:0000313" key="2">
    <source>
        <dbReference type="EMBL" id="MPM09770.1"/>
    </source>
</evidence>
<proteinExistence type="predicted"/>